<proteinExistence type="predicted"/>
<dbReference type="EMBL" id="JGZI01000005">
    <property type="protein sequence ID" value="KFI83807.1"/>
    <property type="molecule type" value="Genomic_DNA"/>
</dbReference>
<evidence type="ECO:0000313" key="1">
    <source>
        <dbReference type="EMBL" id="KFI83807.1"/>
    </source>
</evidence>
<organism evidence="1 2">
    <name type="scientific">Bifidobacterium psychraerophilum</name>
    <dbReference type="NCBI Taxonomy" id="218140"/>
    <lineage>
        <taxon>Bacteria</taxon>
        <taxon>Bacillati</taxon>
        <taxon>Actinomycetota</taxon>
        <taxon>Actinomycetes</taxon>
        <taxon>Bifidobacteriales</taxon>
        <taxon>Bifidobacteriaceae</taxon>
        <taxon>Bifidobacterium</taxon>
    </lineage>
</organism>
<gene>
    <name evidence="1" type="ORF">BPSY_0277</name>
</gene>
<evidence type="ECO:0000313" key="2">
    <source>
        <dbReference type="Proteomes" id="UP000029050"/>
    </source>
</evidence>
<dbReference type="Proteomes" id="UP000029050">
    <property type="component" value="Unassembled WGS sequence"/>
</dbReference>
<sequence>MMLEHWVSKHPVIKDSGGTCVLTDHPVLDYEVGIYRVICPTSMIDILSADSYRLAGDSLGERQHTATRNMRSLESTGKVGCDVPQDGNLY</sequence>
<keyword evidence="2" id="KW-1185">Reference proteome</keyword>
<name>A0A087CKK7_9BIFI</name>
<protein>
    <submittedName>
        <fullName evidence="1">Uncharacterized protein</fullName>
    </submittedName>
</protein>
<dbReference type="AlphaFoldDB" id="A0A087CKK7"/>
<accession>A0A087CKK7</accession>
<reference evidence="1 2" key="1">
    <citation type="submission" date="2014-03" db="EMBL/GenBank/DDBJ databases">
        <title>Genomics of Bifidobacteria.</title>
        <authorList>
            <person name="Ventura M."/>
            <person name="Milani C."/>
            <person name="Lugli G.A."/>
        </authorList>
    </citation>
    <scope>NUCLEOTIDE SEQUENCE [LARGE SCALE GENOMIC DNA]</scope>
    <source>
        <strain evidence="1 2">LMG 21775</strain>
    </source>
</reference>
<comment type="caution">
    <text evidence="1">The sequence shown here is derived from an EMBL/GenBank/DDBJ whole genome shotgun (WGS) entry which is preliminary data.</text>
</comment>